<organism evidence="1 2">
    <name type="scientific">Pleurodeles waltl</name>
    <name type="common">Iberian ribbed newt</name>
    <dbReference type="NCBI Taxonomy" id="8319"/>
    <lineage>
        <taxon>Eukaryota</taxon>
        <taxon>Metazoa</taxon>
        <taxon>Chordata</taxon>
        <taxon>Craniata</taxon>
        <taxon>Vertebrata</taxon>
        <taxon>Euteleostomi</taxon>
        <taxon>Amphibia</taxon>
        <taxon>Batrachia</taxon>
        <taxon>Caudata</taxon>
        <taxon>Salamandroidea</taxon>
        <taxon>Salamandridae</taxon>
        <taxon>Pleurodelinae</taxon>
        <taxon>Pleurodeles</taxon>
    </lineage>
</organism>
<evidence type="ECO:0000313" key="2">
    <source>
        <dbReference type="Proteomes" id="UP001066276"/>
    </source>
</evidence>
<reference evidence="1" key="1">
    <citation type="journal article" date="2022" name="bioRxiv">
        <title>Sequencing and chromosome-scale assembly of the giantPleurodeles waltlgenome.</title>
        <authorList>
            <person name="Brown T."/>
            <person name="Elewa A."/>
            <person name="Iarovenko S."/>
            <person name="Subramanian E."/>
            <person name="Araus A.J."/>
            <person name="Petzold A."/>
            <person name="Susuki M."/>
            <person name="Suzuki K.-i.T."/>
            <person name="Hayashi T."/>
            <person name="Toyoda A."/>
            <person name="Oliveira C."/>
            <person name="Osipova E."/>
            <person name="Leigh N.D."/>
            <person name="Simon A."/>
            <person name="Yun M.H."/>
        </authorList>
    </citation>
    <scope>NUCLEOTIDE SEQUENCE</scope>
    <source>
        <strain evidence="1">20211129_DDA</strain>
        <tissue evidence="1">Liver</tissue>
    </source>
</reference>
<protein>
    <submittedName>
        <fullName evidence="1">Uncharacterized protein</fullName>
    </submittedName>
</protein>
<keyword evidence="2" id="KW-1185">Reference proteome</keyword>
<proteinExistence type="predicted"/>
<dbReference type="Proteomes" id="UP001066276">
    <property type="component" value="Chromosome 8"/>
</dbReference>
<dbReference type="EMBL" id="JANPWB010000012">
    <property type="protein sequence ID" value="KAJ1113090.1"/>
    <property type="molecule type" value="Genomic_DNA"/>
</dbReference>
<name>A0AAV7NJT2_PLEWA</name>
<accession>A0AAV7NJT2</accession>
<comment type="caution">
    <text evidence="1">The sequence shown here is derived from an EMBL/GenBank/DDBJ whole genome shotgun (WGS) entry which is preliminary data.</text>
</comment>
<evidence type="ECO:0000313" key="1">
    <source>
        <dbReference type="EMBL" id="KAJ1113090.1"/>
    </source>
</evidence>
<gene>
    <name evidence="1" type="ORF">NDU88_001347</name>
</gene>
<dbReference type="AlphaFoldDB" id="A0AAV7NJT2"/>
<sequence>MCSAHRTVTKKPTVSCGVYHLRARRIHCFIARAHGGCVSRPSPPSAVLHPDRRDLALGTLNFRATVGCTPLMWLNSEWEDMPAGSPAPKVSHGPPSWAPAVSRRAGKRFRLRLLFCYGSTKPWGFPQQ</sequence>